<evidence type="ECO:0000313" key="1">
    <source>
        <dbReference type="EMBL" id="BCD99849.1"/>
    </source>
</evidence>
<dbReference type="EMBL" id="AP023086">
    <property type="protein sequence ID" value="BCD99849.1"/>
    <property type="molecule type" value="Genomic_DNA"/>
</dbReference>
<name>A0AAN1WLL9_9GAMM</name>
<sequence>MQIDLTNLLSNPELSRKDKVLLVLFCSEGEMRVKDITEAAVKRGLREAKKWNVSQTLSSLSGLAVKLPGGWSITEKGKKYLGELGAIDSAPTQNIKPILRKYASQINDDHVKQFAEEAISALEAGLLRSAVVLSWVGAVSMLYAEVLNNHIVSFNAEALHRLPKWKNATNSDGLTKMKEYDFLQVLASLSIIGKNVKDELEQCLKLRNSCGHPNSLKIGEHKVASHIEILILNVYSKYSI</sequence>
<dbReference type="Proteomes" id="UP001320119">
    <property type="component" value="Chromosome"/>
</dbReference>
<dbReference type="RefSeq" id="WP_236985146.1">
    <property type="nucleotide sequence ID" value="NZ_AP023086.1"/>
</dbReference>
<evidence type="ECO:0000313" key="2">
    <source>
        <dbReference type="Proteomes" id="UP001320119"/>
    </source>
</evidence>
<dbReference type="KEGG" id="marq:MARGE09_P4051"/>
<gene>
    <name evidence="1" type="ORF">MARGE09_P4051</name>
</gene>
<proteinExistence type="predicted"/>
<organism evidence="1 2">
    <name type="scientific">Marinagarivorans cellulosilyticus</name>
    <dbReference type="NCBI Taxonomy" id="2721545"/>
    <lineage>
        <taxon>Bacteria</taxon>
        <taxon>Pseudomonadati</taxon>
        <taxon>Pseudomonadota</taxon>
        <taxon>Gammaproteobacteria</taxon>
        <taxon>Cellvibrionales</taxon>
        <taxon>Cellvibrionaceae</taxon>
        <taxon>Marinagarivorans</taxon>
    </lineage>
</organism>
<accession>A0AAN1WLL9</accession>
<protein>
    <recommendedName>
        <fullName evidence="3">DUF4145 domain-containing protein</fullName>
    </recommendedName>
</protein>
<dbReference type="AlphaFoldDB" id="A0AAN1WLL9"/>
<evidence type="ECO:0008006" key="3">
    <source>
        <dbReference type="Google" id="ProtNLM"/>
    </source>
</evidence>
<keyword evidence="2" id="KW-1185">Reference proteome</keyword>
<reference evidence="1 2" key="1">
    <citation type="journal article" date="2022" name="IScience">
        <title>An ultrasensitive nanofiber-based assay for enzymatic hydrolysis and deep-sea microbial degradation of cellulose.</title>
        <authorList>
            <person name="Tsudome M."/>
            <person name="Tachioka M."/>
            <person name="Miyazaki M."/>
            <person name="Uchimura K."/>
            <person name="Tsuda M."/>
            <person name="Takaki Y."/>
            <person name="Deguchi S."/>
        </authorList>
    </citation>
    <scope>NUCLEOTIDE SEQUENCE [LARGE SCALE GENOMIC DNA]</scope>
    <source>
        <strain evidence="1 2">GE09</strain>
    </source>
</reference>